<sequence length="48" mass="5882">RQTHSEEIRFVFCFTYGHCRVLKLRKNTYYPFKKEIINGRNNVTQVVF</sequence>
<dbReference type="AlphaFoldDB" id="A0A1A8U518"/>
<gene>
    <name evidence="1" type="primary">TLE4</name>
</gene>
<reference evidence="1" key="1">
    <citation type="submission" date="2016-05" db="EMBL/GenBank/DDBJ databases">
        <authorList>
            <person name="Lavstsen T."/>
            <person name="Jespersen J.S."/>
        </authorList>
    </citation>
    <scope>NUCLEOTIDE SEQUENCE</scope>
    <source>
        <tissue evidence="1">Brain</tissue>
    </source>
</reference>
<evidence type="ECO:0000313" key="1">
    <source>
        <dbReference type="EMBL" id="SBS42462.1"/>
    </source>
</evidence>
<proteinExistence type="predicted"/>
<name>A0A1A8U518_NOTFU</name>
<organism evidence="1">
    <name type="scientific">Nothobranchius furzeri</name>
    <name type="common">Turquoise killifish</name>
    <dbReference type="NCBI Taxonomy" id="105023"/>
    <lineage>
        <taxon>Eukaryota</taxon>
        <taxon>Metazoa</taxon>
        <taxon>Chordata</taxon>
        <taxon>Craniata</taxon>
        <taxon>Vertebrata</taxon>
        <taxon>Euteleostomi</taxon>
        <taxon>Actinopterygii</taxon>
        <taxon>Neopterygii</taxon>
        <taxon>Teleostei</taxon>
        <taxon>Neoteleostei</taxon>
        <taxon>Acanthomorphata</taxon>
        <taxon>Ovalentaria</taxon>
        <taxon>Atherinomorphae</taxon>
        <taxon>Cyprinodontiformes</taxon>
        <taxon>Nothobranchiidae</taxon>
        <taxon>Nothobranchius</taxon>
    </lineage>
</organism>
<dbReference type="EMBL" id="HAEJ01002005">
    <property type="protein sequence ID" value="SBS42462.1"/>
    <property type="molecule type" value="Transcribed_RNA"/>
</dbReference>
<reference evidence="1" key="2">
    <citation type="submission" date="2016-06" db="EMBL/GenBank/DDBJ databases">
        <title>The genome of a short-lived fish provides insights into sex chromosome evolution and the genetic control of aging.</title>
        <authorList>
            <person name="Reichwald K."/>
            <person name="Felder M."/>
            <person name="Petzold A."/>
            <person name="Koch P."/>
            <person name="Groth M."/>
            <person name="Platzer M."/>
        </authorList>
    </citation>
    <scope>NUCLEOTIDE SEQUENCE</scope>
    <source>
        <tissue evidence="1">Brain</tissue>
    </source>
</reference>
<feature type="non-terminal residue" evidence="1">
    <location>
        <position position="1"/>
    </location>
</feature>
<protein>
    <submittedName>
        <fullName evidence="1">Transducin-like enhancer of split 4 (E(Sp1) homolog)</fullName>
    </submittedName>
</protein>
<accession>A0A1A8U518</accession>